<evidence type="ECO:0000313" key="3">
    <source>
        <dbReference type="Proteomes" id="UP001165121"/>
    </source>
</evidence>
<proteinExistence type="predicted"/>
<gene>
    <name evidence="2" type="ORF">Pfra01_001623200</name>
</gene>
<sequence>MCHFSSVMAMSLLEPEADDWATVAEALALIDAYEGSSNSSDSTGTPVPENSSFNVGVKATDSSTRKQPKPQRKRKSRNPAGYSTQLLHRKKAEMQQLRVEALLLEAKVEQLRRTRTVGVGALAAHASQLKEKAQFRWMELAAIELQRRQQSESTNRRLRALLANQAKVDNALRGVVMKESVLEGMEFLFENPPTSRSALATVDNSSVIMAELEKKTSEMYLESSGLFDGQSSASTIRCEMRRRVDEKLGQVVEIISGAPLSCSIEAACGSLWKELTTIRVYVDKSYAICKQATQMSLKKALTKFYGGGAGVTPINGLQVMKKFEETDRIVLTQAYRMLPPTGGLHLRGNTWNIFSRSETDPSGACQVRAFVQLYMEILPGFSANPKDIAHLSDVAFEAWITKMRTHIQLQQEVMIEAATSAPTGASHLLLKPTC</sequence>
<feature type="compositionally biased region" description="Basic residues" evidence="1">
    <location>
        <begin position="66"/>
        <end position="77"/>
    </location>
</feature>
<reference evidence="2" key="1">
    <citation type="submission" date="2023-04" db="EMBL/GenBank/DDBJ databases">
        <title>Phytophthora fragariaefolia NBRC 109709.</title>
        <authorList>
            <person name="Ichikawa N."/>
            <person name="Sato H."/>
            <person name="Tonouchi N."/>
        </authorList>
    </citation>
    <scope>NUCLEOTIDE SEQUENCE</scope>
    <source>
        <strain evidence="2">NBRC 109709</strain>
    </source>
</reference>
<feature type="region of interest" description="Disordered" evidence="1">
    <location>
        <begin position="34"/>
        <end position="88"/>
    </location>
</feature>
<evidence type="ECO:0000313" key="2">
    <source>
        <dbReference type="EMBL" id="GMF45397.1"/>
    </source>
</evidence>
<accession>A0A9W7CYA3</accession>
<dbReference type="EMBL" id="BSXT01001812">
    <property type="protein sequence ID" value="GMF45397.1"/>
    <property type="molecule type" value="Genomic_DNA"/>
</dbReference>
<name>A0A9W7CYA3_9STRA</name>
<organism evidence="2 3">
    <name type="scientific">Phytophthora fragariaefolia</name>
    <dbReference type="NCBI Taxonomy" id="1490495"/>
    <lineage>
        <taxon>Eukaryota</taxon>
        <taxon>Sar</taxon>
        <taxon>Stramenopiles</taxon>
        <taxon>Oomycota</taxon>
        <taxon>Peronosporomycetes</taxon>
        <taxon>Peronosporales</taxon>
        <taxon>Peronosporaceae</taxon>
        <taxon>Phytophthora</taxon>
    </lineage>
</organism>
<dbReference type="OrthoDB" id="123884at2759"/>
<protein>
    <submittedName>
        <fullName evidence="2">Unnamed protein product</fullName>
    </submittedName>
</protein>
<keyword evidence="3" id="KW-1185">Reference proteome</keyword>
<dbReference type="Proteomes" id="UP001165121">
    <property type="component" value="Unassembled WGS sequence"/>
</dbReference>
<evidence type="ECO:0000256" key="1">
    <source>
        <dbReference type="SAM" id="MobiDB-lite"/>
    </source>
</evidence>
<feature type="compositionally biased region" description="Polar residues" evidence="1">
    <location>
        <begin position="35"/>
        <end position="54"/>
    </location>
</feature>
<dbReference type="AlphaFoldDB" id="A0A9W7CYA3"/>
<comment type="caution">
    <text evidence="2">The sequence shown here is derived from an EMBL/GenBank/DDBJ whole genome shotgun (WGS) entry which is preliminary data.</text>
</comment>